<protein>
    <submittedName>
        <fullName evidence="1">Uncharacterized protein</fullName>
    </submittedName>
</protein>
<accession>X0X2C6</accession>
<name>X0X2C6_9ZZZZ</name>
<proteinExistence type="predicted"/>
<feature type="non-terminal residue" evidence="1">
    <location>
        <position position="1"/>
    </location>
</feature>
<organism evidence="1">
    <name type="scientific">marine sediment metagenome</name>
    <dbReference type="NCBI Taxonomy" id="412755"/>
    <lineage>
        <taxon>unclassified sequences</taxon>
        <taxon>metagenomes</taxon>
        <taxon>ecological metagenomes</taxon>
    </lineage>
</organism>
<evidence type="ECO:0000313" key="1">
    <source>
        <dbReference type="EMBL" id="GAG37369.1"/>
    </source>
</evidence>
<comment type="caution">
    <text evidence="1">The sequence shown here is derived from an EMBL/GenBank/DDBJ whole genome shotgun (WGS) entry which is preliminary data.</text>
</comment>
<reference evidence="1" key="1">
    <citation type="journal article" date="2014" name="Front. Microbiol.">
        <title>High frequency of phylogenetically diverse reductive dehalogenase-homologous genes in deep subseafloor sedimentary metagenomes.</title>
        <authorList>
            <person name="Kawai M."/>
            <person name="Futagami T."/>
            <person name="Toyoda A."/>
            <person name="Takaki Y."/>
            <person name="Nishi S."/>
            <person name="Hori S."/>
            <person name="Arai W."/>
            <person name="Tsubouchi T."/>
            <person name="Morono Y."/>
            <person name="Uchiyama I."/>
            <person name="Ito T."/>
            <person name="Fujiyama A."/>
            <person name="Inagaki F."/>
            <person name="Takami H."/>
        </authorList>
    </citation>
    <scope>NUCLEOTIDE SEQUENCE</scope>
    <source>
        <strain evidence="1">Expedition CK06-06</strain>
    </source>
</reference>
<dbReference type="AlphaFoldDB" id="X0X2C6"/>
<gene>
    <name evidence="1" type="ORF">S01H1_63660</name>
</gene>
<dbReference type="EMBL" id="BARS01041913">
    <property type="protein sequence ID" value="GAG37369.1"/>
    <property type="molecule type" value="Genomic_DNA"/>
</dbReference>
<sequence>ENSYKVADADATDVIGIVYNAGVADGSDVWIVVSGIAEVLIDAGGCVHHDRLISSATAGSADVSNTPAVAVHFQEIGHAIETVVGAGLAKAIIHLL</sequence>